<protein>
    <submittedName>
        <fullName evidence="1">Uncharacterized protein</fullName>
    </submittedName>
</protein>
<dbReference type="AlphaFoldDB" id="A0A917IIF2"/>
<reference evidence="1" key="1">
    <citation type="journal article" date="2014" name="Int. J. Syst. Evol. Microbiol.">
        <title>Complete genome sequence of Corynebacterium casei LMG S-19264T (=DSM 44701T), isolated from a smear-ripened cheese.</title>
        <authorList>
            <consortium name="US DOE Joint Genome Institute (JGI-PGF)"/>
            <person name="Walter F."/>
            <person name="Albersmeier A."/>
            <person name="Kalinowski J."/>
            <person name="Ruckert C."/>
        </authorList>
    </citation>
    <scope>NUCLEOTIDE SEQUENCE</scope>
    <source>
        <strain evidence="1">CGMCC 1.15794</strain>
    </source>
</reference>
<name>A0A917IIF2_9MICO</name>
<keyword evidence="2" id="KW-1185">Reference proteome</keyword>
<evidence type="ECO:0000313" key="1">
    <source>
        <dbReference type="EMBL" id="GGH51398.1"/>
    </source>
</evidence>
<proteinExistence type="predicted"/>
<gene>
    <name evidence="1" type="ORF">GCM10010921_30780</name>
</gene>
<dbReference type="RefSeq" id="WP_188757282.1">
    <property type="nucleotide sequence ID" value="NZ_BMJY01000026.1"/>
</dbReference>
<dbReference type="EMBL" id="BMJY01000026">
    <property type="protein sequence ID" value="GGH51398.1"/>
    <property type="molecule type" value="Genomic_DNA"/>
</dbReference>
<accession>A0A917IIF2</accession>
<sequence>MEWTADVAAGDWIRDRIDPASRTIRAVVPAGFEAYARIFHPPFRDRPVGRAWPEAGDRAAWDAFEGVEIDGELTTWATAAHAFGTRMHPLAQWQTLIPADAPRRGGDPGDPCDADGWRYGAPATGRLEPELLAAAARHLVAHTSTPDAGFAALWEGWGGVLGGMTEGTARAALAFASDGLDPHVAERHREMLGRSVRDRFNRVFRKPTWQPGVLSDEISRGPRLELPGRGHVLFRAAPAEFARPDWQDLAPWIEPGGASDESPSLIWPEDRSWLLATEVDHDSTIVAGTTELVRDLCADPHLEAHAIPSDADLTARGDAAGR</sequence>
<organism evidence="1 2">
    <name type="scientific">Microbacterium album</name>
    <dbReference type="NCBI Taxonomy" id="2053191"/>
    <lineage>
        <taxon>Bacteria</taxon>
        <taxon>Bacillati</taxon>
        <taxon>Actinomycetota</taxon>
        <taxon>Actinomycetes</taxon>
        <taxon>Micrococcales</taxon>
        <taxon>Microbacteriaceae</taxon>
        <taxon>Microbacterium</taxon>
    </lineage>
</organism>
<reference evidence="1" key="2">
    <citation type="submission" date="2020-09" db="EMBL/GenBank/DDBJ databases">
        <authorList>
            <person name="Sun Q."/>
            <person name="Zhou Y."/>
        </authorList>
    </citation>
    <scope>NUCLEOTIDE SEQUENCE</scope>
    <source>
        <strain evidence="1">CGMCC 1.15794</strain>
    </source>
</reference>
<dbReference type="Proteomes" id="UP000657592">
    <property type="component" value="Unassembled WGS sequence"/>
</dbReference>
<comment type="caution">
    <text evidence="1">The sequence shown here is derived from an EMBL/GenBank/DDBJ whole genome shotgun (WGS) entry which is preliminary data.</text>
</comment>
<evidence type="ECO:0000313" key="2">
    <source>
        <dbReference type="Proteomes" id="UP000657592"/>
    </source>
</evidence>